<sequence>MKQAFFSFILSLFLLSWSQVRAAKEVFAHVIVGNVNAFAVADWEGDIDLAKASLIDGFVLNIAAKDTNNGPSLDAAFQAANNKQFKLFFSFDYLAEGPWPKEQVIQLLQKFGNDTAYFKQGTQPFASTFEGPANSADWTDIKAQTGAFFVPDWSSISAADAVATGVVDGLFSFNAWPDGPTNISTAPDQTFRDALGTGKVYIMPVAPWFFTNLPGFNKNWLWRGDELWDDRWQQVLDFKPDFVEILTWNDYGESHYIGPLNDKEFGLFASANAPFNYADKMAHDGWRKFLPFYIDAFKSGTQPQVTEESAVAYYRPNPALACQNGGTTGNNKDFGQTELPPDQLVEDKVFYSALLNSPAEVSVSIGGNVQNGTFSKTPAGGGQAGVYQGSVGFKNSTGEVVVTVTRGGQTVAEVKGGPGISTQCASGIENWNAFCGSS</sequence>
<dbReference type="InterPro" id="IPR051130">
    <property type="entry name" value="Mito_struct-func_regulator"/>
</dbReference>
<accession>A0AAN6N3I6</accession>
<proteinExistence type="predicted"/>
<dbReference type="Proteomes" id="UP001303473">
    <property type="component" value="Unassembled WGS sequence"/>
</dbReference>
<dbReference type="Gene3D" id="3.20.20.80">
    <property type="entry name" value="Glycosidases"/>
    <property type="match status" value="1"/>
</dbReference>
<keyword evidence="3" id="KW-1185">Reference proteome</keyword>
<dbReference type="CDD" id="cd11577">
    <property type="entry name" value="GH71"/>
    <property type="match status" value="1"/>
</dbReference>
<dbReference type="GO" id="GO:0051118">
    <property type="term" value="F:glucan endo-1,3-alpha-glucosidase activity"/>
    <property type="evidence" value="ECO:0007669"/>
    <property type="project" value="InterPro"/>
</dbReference>
<feature type="chain" id="PRO_5042842212" evidence="1">
    <location>
        <begin position="23"/>
        <end position="438"/>
    </location>
</feature>
<dbReference type="Pfam" id="PF03659">
    <property type="entry name" value="Glyco_hydro_71"/>
    <property type="match status" value="1"/>
</dbReference>
<gene>
    <name evidence="2" type="ORF">QBC46DRAFT_390858</name>
</gene>
<dbReference type="InterPro" id="IPR005197">
    <property type="entry name" value="Glyco_hydro_71"/>
</dbReference>
<reference evidence="3" key="1">
    <citation type="journal article" date="2023" name="Mol. Phylogenet. Evol.">
        <title>Genome-scale phylogeny and comparative genomics of the fungal order Sordariales.</title>
        <authorList>
            <person name="Hensen N."/>
            <person name="Bonometti L."/>
            <person name="Westerberg I."/>
            <person name="Brannstrom I.O."/>
            <person name="Guillou S."/>
            <person name="Cros-Aarteil S."/>
            <person name="Calhoun S."/>
            <person name="Haridas S."/>
            <person name="Kuo A."/>
            <person name="Mondo S."/>
            <person name="Pangilinan J."/>
            <person name="Riley R."/>
            <person name="LaButti K."/>
            <person name="Andreopoulos B."/>
            <person name="Lipzen A."/>
            <person name="Chen C."/>
            <person name="Yan M."/>
            <person name="Daum C."/>
            <person name="Ng V."/>
            <person name="Clum A."/>
            <person name="Steindorff A."/>
            <person name="Ohm R.A."/>
            <person name="Martin F."/>
            <person name="Silar P."/>
            <person name="Natvig D.O."/>
            <person name="Lalanne C."/>
            <person name="Gautier V."/>
            <person name="Ament-Velasquez S.L."/>
            <person name="Kruys A."/>
            <person name="Hutchinson M.I."/>
            <person name="Powell A.J."/>
            <person name="Barry K."/>
            <person name="Miller A.N."/>
            <person name="Grigoriev I.V."/>
            <person name="Debuchy R."/>
            <person name="Gladieux P."/>
            <person name="Hiltunen Thoren M."/>
            <person name="Johannesson H."/>
        </authorList>
    </citation>
    <scope>NUCLEOTIDE SEQUENCE [LARGE SCALE GENOMIC DNA]</scope>
    <source>
        <strain evidence="3">CBS 340.73</strain>
    </source>
</reference>
<keyword evidence="1" id="KW-0732">Signal</keyword>
<comment type="caution">
    <text evidence="2">The sequence shown here is derived from an EMBL/GenBank/DDBJ whole genome shotgun (WGS) entry which is preliminary data.</text>
</comment>
<dbReference type="PANTHER" id="PTHR43173:SF44">
    <property type="entry name" value="GLYCOSYL HYDROLASE FAMILY 71 PROTEIN"/>
    <property type="match status" value="1"/>
</dbReference>
<evidence type="ECO:0000313" key="3">
    <source>
        <dbReference type="Proteomes" id="UP001303473"/>
    </source>
</evidence>
<feature type="signal peptide" evidence="1">
    <location>
        <begin position="1"/>
        <end position="22"/>
    </location>
</feature>
<evidence type="ECO:0000256" key="1">
    <source>
        <dbReference type="SAM" id="SignalP"/>
    </source>
</evidence>
<organism evidence="2 3">
    <name type="scientific">Diplogelasinospora grovesii</name>
    <dbReference type="NCBI Taxonomy" id="303347"/>
    <lineage>
        <taxon>Eukaryota</taxon>
        <taxon>Fungi</taxon>
        <taxon>Dikarya</taxon>
        <taxon>Ascomycota</taxon>
        <taxon>Pezizomycotina</taxon>
        <taxon>Sordariomycetes</taxon>
        <taxon>Sordariomycetidae</taxon>
        <taxon>Sordariales</taxon>
        <taxon>Diplogelasinosporaceae</taxon>
        <taxon>Diplogelasinospora</taxon>
    </lineage>
</organism>
<dbReference type="AlphaFoldDB" id="A0AAN6N3I6"/>
<evidence type="ECO:0000313" key="2">
    <source>
        <dbReference type="EMBL" id="KAK3938130.1"/>
    </source>
</evidence>
<dbReference type="PANTHER" id="PTHR43173">
    <property type="entry name" value="ABC1 FAMILY PROTEIN"/>
    <property type="match status" value="1"/>
</dbReference>
<name>A0AAN6N3I6_9PEZI</name>
<protein>
    <submittedName>
        <fullName evidence="2">Glycoside hydrolase</fullName>
    </submittedName>
</protein>
<keyword evidence="2" id="KW-0378">Hydrolase</keyword>
<dbReference type="EMBL" id="MU853836">
    <property type="protein sequence ID" value="KAK3938130.1"/>
    <property type="molecule type" value="Genomic_DNA"/>
</dbReference>